<dbReference type="RefSeq" id="WP_008825678.1">
    <property type="nucleotide sequence ID" value="NZ_AFNU02000003.1"/>
</dbReference>
<dbReference type="STRING" id="1033810.HLPCO_001249"/>
<dbReference type="OrthoDB" id="3352419at2"/>
<dbReference type="InterPro" id="IPR000305">
    <property type="entry name" value="GIY-YIG_endonuc"/>
</dbReference>
<feature type="domain" description="GIY-YIG" evidence="1">
    <location>
        <begin position="45"/>
        <end position="130"/>
    </location>
</feature>
<dbReference type="AlphaFoldDB" id="F7Q1I2"/>
<evidence type="ECO:0000313" key="2">
    <source>
        <dbReference type="EMBL" id="ERJ12909.1"/>
    </source>
</evidence>
<dbReference type="PROSITE" id="PS50164">
    <property type="entry name" value="GIY_YIG"/>
    <property type="match status" value="1"/>
</dbReference>
<dbReference type="EMBL" id="AFNU02000003">
    <property type="protein sequence ID" value="ERJ12909.1"/>
    <property type="molecule type" value="Genomic_DNA"/>
</dbReference>
<dbReference type="InParanoid" id="F7Q1I2"/>
<dbReference type="Gene3D" id="3.40.1440.10">
    <property type="entry name" value="GIY-YIG endonuclease"/>
    <property type="match status" value="1"/>
</dbReference>
<dbReference type="SUPFAM" id="SSF82771">
    <property type="entry name" value="GIY-YIG endonuclease"/>
    <property type="match status" value="1"/>
</dbReference>
<proteinExistence type="predicted"/>
<name>F7Q1I2_9MOLU</name>
<keyword evidence="3" id="KW-1185">Reference proteome</keyword>
<dbReference type="InterPro" id="IPR035901">
    <property type="entry name" value="GIY-YIG_endonuc_sf"/>
</dbReference>
<gene>
    <name evidence="2" type="ORF">HLPCO_001249</name>
</gene>
<sequence>MAERKRLIDFSLTELLVIWIKERYERNKKSLEPITLAKATNKAPQKPGVYELYLNDRIVYIGKATGNLNHHFIKLYDGQYLSNPNALLSYEIIFDNRDQLELKWYVMNDETRLLEKELELIQLFKPAWNYYLTKEYIETIQLFNHKKMDSIKIGS</sequence>
<organism evidence="2 3">
    <name type="scientific">Haloplasma contractile SSD-17B</name>
    <dbReference type="NCBI Taxonomy" id="1033810"/>
    <lineage>
        <taxon>Bacteria</taxon>
        <taxon>Bacillati</taxon>
        <taxon>Mycoplasmatota</taxon>
        <taxon>Mollicutes</taxon>
        <taxon>Haloplasmatales</taxon>
        <taxon>Haloplasmataceae</taxon>
        <taxon>Haloplasma</taxon>
    </lineage>
</organism>
<reference evidence="2 3" key="2">
    <citation type="journal article" date="2013" name="PLoS ONE">
        <title>INDIGO - INtegrated Data Warehouse of MIcrobial GenOmes with Examples from the Red Sea Extremophiles.</title>
        <authorList>
            <person name="Alam I."/>
            <person name="Antunes A."/>
            <person name="Kamau A.A."/>
            <person name="Ba Alawi W."/>
            <person name="Kalkatawi M."/>
            <person name="Stingl U."/>
            <person name="Bajic V.B."/>
        </authorList>
    </citation>
    <scope>NUCLEOTIDE SEQUENCE [LARGE SCALE GENOMIC DNA]</scope>
    <source>
        <strain evidence="2 3">SSD-17B</strain>
    </source>
</reference>
<evidence type="ECO:0000313" key="3">
    <source>
        <dbReference type="Proteomes" id="UP000005707"/>
    </source>
</evidence>
<accession>F7Q1I2</accession>
<evidence type="ECO:0000259" key="1">
    <source>
        <dbReference type="PROSITE" id="PS50164"/>
    </source>
</evidence>
<reference evidence="2 3" key="1">
    <citation type="journal article" date="2011" name="J. Bacteriol.">
        <title>Genome sequence of Haloplasma contractile, an unusual contractile bacterium from a deep-sea anoxic brine lake.</title>
        <authorList>
            <person name="Antunes A."/>
            <person name="Alam I."/>
            <person name="El Dorry H."/>
            <person name="Siam R."/>
            <person name="Robertson A."/>
            <person name="Bajic V.B."/>
            <person name="Stingl U."/>
        </authorList>
    </citation>
    <scope>NUCLEOTIDE SEQUENCE [LARGE SCALE GENOMIC DNA]</scope>
    <source>
        <strain evidence="2 3">SSD-17B</strain>
    </source>
</reference>
<dbReference type="Proteomes" id="UP000005707">
    <property type="component" value="Unassembled WGS sequence"/>
</dbReference>
<protein>
    <submittedName>
        <fullName evidence="2">UvrABC system protein C</fullName>
    </submittedName>
</protein>
<comment type="caution">
    <text evidence="2">The sequence shown here is derived from an EMBL/GenBank/DDBJ whole genome shotgun (WGS) entry which is preliminary data.</text>
</comment>